<name>A0A0E9Q7G8_ANGAN</name>
<organism evidence="1">
    <name type="scientific">Anguilla anguilla</name>
    <name type="common">European freshwater eel</name>
    <name type="synonym">Muraena anguilla</name>
    <dbReference type="NCBI Taxonomy" id="7936"/>
    <lineage>
        <taxon>Eukaryota</taxon>
        <taxon>Metazoa</taxon>
        <taxon>Chordata</taxon>
        <taxon>Craniata</taxon>
        <taxon>Vertebrata</taxon>
        <taxon>Euteleostomi</taxon>
        <taxon>Actinopterygii</taxon>
        <taxon>Neopterygii</taxon>
        <taxon>Teleostei</taxon>
        <taxon>Anguilliformes</taxon>
        <taxon>Anguillidae</taxon>
        <taxon>Anguilla</taxon>
    </lineage>
</organism>
<proteinExistence type="predicted"/>
<accession>A0A0E9Q7G8</accession>
<evidence type="ECO:0000313" key="1">
    <source>
        <dbReference type="EMBL" id="JAH12806.1"/>
    </source>
</evidence>
<reference evidence="1" key="1">
    <citation type="submission" date="2014-11" db="EMBL/GenBank/DDBJ databases">
        <authorList>
            <person name="Amaro Gonzalez C."/>
        </authorList>
    </citation>
    <scope>NUCLEOTIDE SEQUENCE</scope>
</reference>
<dbReference type="AlphaFoldDB" id="A0A0E9Q7G8"/>
<reference evidence="1" key="2">
    <citation type="journal article" date="2015" name="Fish Shellfish Immunol.">
        <title>Early steps in the European eel (Anguilla anguilla)-Vibrio vulnificus interaction in the gills: Role of the RtxA13 toxin.</title>
        <authorList>
            <person name="Callol A."/>
            <person name="Pajuelo D."/>
            <person name="Ebbesson L."/>
            <person name="Teles M."/>
            <person name="MacKenzie S."/>
            <person name="Amaro C."/>
        </authorList>
    </citation>
    <scope>NUCLEOTIDE SEQUENCE</scope>
</reference>
<sequence length="45" mass="5005">MQARQLCKATQTELTKGDRGFVLAVWVWVGSGVKRGETREGLKRG</sequence>
<protein>
    <submittedName>
        <fullName evidence="1">Uncharacterized protein</fullName>
    </submittedName>
</protein>
<dbReference type="EMBL" id="GBXM01095771">
    <property type="protein sequence ID" value="JAH12806.1"/>
    <property type="molecule type" value="Transcribed_RNA"/>
</dbReference>